<comment type="caution">
    <text evidence="1">The sequence shown here is derived from an EMBL/GenBank/DDBJ whole genome shotgun (WGS) entry which is preliminary data.</text>
</comment>
<dbReference type="Proteomes" id="UP000537188">
    <property type="component" value="Unassembled WGS sequence"/>
</dbReference>
<evidence type="ECO:0000313" key="4">
    <source>
        <dbReference type="Proteomes" id="UP000537188"/>
    </source>
</evidence>
<dbReference type="RefSeq" id="WP_177076566.1">
    <property type="nucleotide sequence ID" value="NZ_JACARF010000018.1"/>
</dbReference>
<sequence>MRTFTGLALVALLMSGIGVAVPALASGLQTSHLLPIAASPVSLQHSQSVGVLYSDNTLDNLQYLARYHDMAANGAKGQLDEQIRQAFVDSSDPDLAIDWLMTSLRHTFASVTRYDNLDALLQAHPDVVVMLDTYNQLLTQRNDLVEARFVAKFYDLDLQYIAKAEGSMQMHLRSVWVHDKTAPQIAAQIGQQRDVQLNALKQFDASLKALVAAG</sequence>
<name>A0A7Y8EDK3_9PSED</name>
<protein>
    <submittedName>
        <fullName evidence="1">ATPase</fullName>
    </submittedName>
</protein>
<dbReference type="AlphaFoldDB" id="A0A7Y8EDK3"/>
<reference evidence="3 4" key="1">
    <citation type="submission" date="2020-04" db="EMBL/GenBank/DDBJ databases">
        <title>Molecular characterization of pseudomonads from Agaricus bisporus reveal novel blotch 2 pathogens in Western Europe.</title>
        <authorList>
            <person name="Taparia T."/>
            <person name="Krijger M."/>
            <person name="Haynes E."/>
            <person name="Elpinstone J.G."/>
            <person name="Noble R."/>
            <person name="Van Der Wolf J."/>
        </authorList>
    </citation>
    <scope>NUCLEOTIDE SEQUENCE [LARGE SCALE GENOMIC DNA]</scope>
    <source>
        <strain evidence="2 4">IPO3781</strain>
        <strain evidence="1 3">IPO3782</strain>
    </source>
</reference>
<dbReference type="EMBL" id="JACARG010000010">
    <property type="protein sequence ID" value="NWE12577.1"/>
    <property type="molecule type" value="Genomic_DNA"/>
</dbReference>
<dbReference type="Proteomes" id="UP000531950">
    <property type="component" value="Unassembled WGS sequence"/>
</dbReference>
<proteinExistence type="predicted"/>
<dbReference type="EMBL" id="JACARF010000018">
    <property type="protein sequence ID" value="NWE77197.1"/>
    <property type="molecule type" value="Genomic_DNA"/>
</dbReference>
<evidence type="ECO:0000313" key="3">
    <source>
        <dbReference type="Proteomes" id="UP000531950"/>
    </source>
</evidence>
<gene>
    <name evidence="1" type="ORF">HX822_06480</name>
    <name evidence="2" type="ORF">HX828_16655</name>
</gene>
<accession>A0A7Y8EDK3</accession>
<evidence type="ECO:0000313" key="1">
    <source>
        <dbReference type="EMBL" id="NWE12577.1"/>
    </source>
</evidence>
<organism evidence="1 3">
    <name type="scientific">Pseudomonas yamanorum</name>
    <dbReference type="NCBI Taxonomy" id="515393"/>
    <lineage>
        <taxon>Bacteria</taxon>
        <taxon>Pseudomonadati</taxon>
        <taxon>Pseudomonadota</taxon>
        <taxon>Gammaproteobacteria</taxon>
        <taxon>Pseudomonadales</taxon>
        <taxon>Pseudomonadaceae</taxon>
        <taxon>Pseudomonas</taxon>
    </lineage>
</organism>
<evidence type="ECO:0000313" key="2">
    <source>
        <dbReference type="EMBL" id="NWE77197.1"/>
    </source>
</evidence>